<dbReference type="Proteomes" id="UP000829291">
    <property type="component" value="Chromosome 7"/>
</dbReference>
<evidence type="ECO:0000256" key="1">
    <source>
        <dbReference type="SAM" id="SignalP"/>
    </source>
</evidence>
<dbReference type="SUPFAM" id="SSF56436">
    <property type="entry name" value="C-type lectin-like"/>
    <property type="match status" value="1"/>
</dbReference>
<dbReference type="InParanoid" id="A0A6J0C1N7"/>
<proteinExistence type="predicted"/>
<dbReference type="Gene3D" id="3.10.100.10">
    <property type="entry name" value="Mannose-Binding Protein A, subunit A"/>
    <property type="match status" value="1"/>
</dbReference>
<keyword evidence="2" id="KW-1185">Reference proteome</keyword>
<dbReference type="CDD" id="cd00037">
    <property type="entry name" value="CLECT"/>
    <property type="match status" value="1"/>
</dbReference>
<dbReference type="OrthoDB" id="538816at2759"/>
<evidence type="ECO:0000313" key="3">
    <source>
        <dbReference type="RefSeq" id="XP_015520437.2"/>
    </source>
</evidence>
<dbReference type="AlphaFoldDB" id="A0A6J0C1N7"/>
<reference evidence="3" key="1">
    <citation type="submission" date="2025-08" db="UniProtKB">
        <authorList>
            <consortium name="RefSeq"/>
        </authorList>
    </citation>
    <scope>IDENTIFICATION</scope>
    <source>
        <tissue evidence="3">Thorax and Abdomen</tissue>
    </source>
</reference>
<feature type="signal peptide" evidence="1">
    <location>
        <begin position="1"/>
        <end position="29"/>
    </location>
</feature>
<protein>
    <submittedName>
        <fullName evidence="3">Uncharacterized protein LOC107224770</fullName>
    </submittedName>
</protein>
<accession>A0A6J0C1N7</accession>
<dbReference type="GeneID" id="107224770"/>
<keyword evidence="1" id="KW-0732">Signal</keyword>
<dbReference type="KEGG" id="nlo:107224770"/>
<sequence length="213" mass="23968">MIGRFESLLLKPACLFVLLEILCPAPNAGFTLRFGSDMRVPVCTSISLQQLGQLIAAASTTKNFTHDPLVNRSSDQNETYKPLSEGYARYLNSNVAYKNYKTLVVWTEAKKLCEKEGARLVVADQETYTYLINLDKISRLHVGIHRIGDEWISIHDGSVVNNVPWAIGQPDMRFGCVGTQTWTGLLETIPCDKGKDVRYQHYFCEIPIPKNVL</sequence>
<dbReference type="RefSeq" id="XP_015520437.2">
    <property type="nucleotide sequence ID" value="XM_015664951.2"/>
</dbReference>
<dbReference type="FunCoup" id="A0A6J0C1N7">
    <property type="interactions" value="93"/>
</dbReference>
<evidence type="ECO:0000313" key="2">
    <source>
        <dbReference type="Proteomes" id="UP000829291"/>
    </source>
</evidence>
<dbReference type="InterPro" id="IPR016186">
    <property type="entry name" value="C-type_lectin-like/link_sf"/>
</dbReference>
<organism evidence="3">
    <name type="scientific">Neodiprion lecontei</name>
    <name type="common">Redheaded pine sawfly</name>
    <dbReference type="NCBI Taxonomy" id="441921"/>
    <lineage>
        <taxon>Eukaryota</taxon>
        <taxon>Metazoa</taxon>
        <taxon>Ecdysozoa</taxon>
        <taxon>Arthropoda</taxon>
        <taxon>Hexapoda</taxon>
        <taxon>Insecta</taxon>
        <taxon>Pterygota</taxon>
        <taxon>Neoptera</taxon>
        <taxon>Endopterygota</taxon>
        <taxon>Hymenoptera</taxon>
        <taxon>Tenthredinoidea</taxon>
        <taxon>Diprionidae</taxon>
        <taxon>Diprioninae</taxon>
        <taxon>Neodiprion</taxon>
    </lineage>
</organism>
<gene>
    <name evidence="3" type="primary">LOC107224770</name>
</gene>
<feature type="chain" id="PRO_5046100848" evidence="1">
    <location>
        <begin position="30"/>
        <end position="213"/>
    </location>
</feature>
<name>A0A6J0C1N7_NEOLC</name>
<dbReference type="InterPro" id="IPR016187">
    <property type="entry name" value="CTDL_fold"/>
</dbReference>